<protein>
    <submittedName>
        <fullName evidence="8">Protein kinase domain-containing protein</fullName>
        <ecNumber evidence="8">2.7.11.25</ecNumber>
    </submittedName>
</protein>
<evidence type="ECO:0000259" key="7">
    <source>
        <dbReference type="PROSITE" id="PS50011"/>
    </source>
</evidence>
<dbReference type="OrthoDB" id="339325at2759"/>
<dbReference type="Gene3D" id="3.30.200.20">
    <property type="entry name" value="Phosphorylase Kinase, domain 1"/>
    <property type="match status" value="1"/>
</dbReference>
<dbReference type="EC" id="2.7.11.25" evidence="8"/>
<evidence type="ECO:0000256" key="1">
    <source>
        <dbReference type="ARBA" id="ARBA00022527"/>
    </source>
</evidence>
<evidence type="ECO:0000256" key="2">
    <source>
        <dbReference type="ARBA" id="ARBA00022679"/>
    </source>
</evidence>
<keyword evidence="3" id="KW-0547">Nucleotide-binding</keyword>
<dbReference type="PROSITE" id="PS50011">
    <property type="entry name" value="PROTEIN_KINASE_DOM"/>
    <property type="match status" value="1"/>
</dbReference>
<dbReference type="Proteomes" id="UP000001460">
    <property type="component" value="Unassembled WGS sequence"/>
</dbReference>
<keyword evidence="9" id="KW-1185">Reference proteome</keyword>
<dbReference type="InterPro" id="IPR000719">
    <property type="entry name" value="Prot_kinase_dom"/>
</dbReference>
<keyword evidence="2 8" id="KW-0808">Transferase</keyword>
<reference evidence="8" key="1">
    <citation type="submission" date="2008-06" db="EMBL/GenBank/DDBJ databases">
        <authorList>
            <person name="Lorenzi H."/>
            <person name="Inman J."/>
            <person name="Miller J."/>
            <person name="Schobel S."/>
            <person name="Amedeo P."/>
            <person name="Caler E.V."/>
            <person name="da Silva J."/>
        </authorList>
    </citation>
    <scope>NUCLEOTIDE SEQUENCE [LARGE SCALE GENOMIC DNA]</scope>
    <source>
        <strain evidence="8">RN66</strain>
    </source>
</reference>
<organism evidence="8 9">
    <name type="scientific">Cryptosporidium muris (strain RN66)</name>
    <dbReference type="NCBI Taxonomy" id="441375"/>
    <lineage>
        <taxon>Eukaryota</taxon>
        <taxon>Sar</taxon>
        <taxon>Alveolata</taxon>
        <taxon>Apicomplexa</taxon>
        <taxon>Conoidasida</taxon>
        <taxon>Coccidia</taxon>
        <taxon>Eucoccidiorida</taxon>
        <taxon>Eimeriorina</taxon>
        <taxon>Cryptosporidiidae</taxon>
        <taxon>Cryptosporidium</taxon>
    </lineage>
</organism>
<dbReference type="SUPFAM" id="SSF56112">
    <property type="entry name" value="Protein kinase-like (PK-like)"/>
    <property type="match status" value="1"/>
</dbReference>
<evidence type="ECO:0000256" key="3">
    <source>
        <dbReference type="ARBA" id="ARBA00022741"/>
    </source>
</evidence>
<evidence type="ECO:0000313" key="9">
    <source>
        <dbReference type="Proteomes" id="UP000001460"/>
    </source>
</evidence>
<dbReference type="STRING" id="441375.B6ABY6"/>
<evidence type="ECO:0000256" key="5">
    <source>
        <dbReference type="ARBA" id="ARBA00022840"/>
    </source>
</evidence>
<dbReference type="AlphaFoldDB" id="B6ABY6"/>
<dbReference type="InterPro" id="IPR008271">
    <property type="entry name" value="Ser/Thr_kinase_AS"/>
</dbReference>
<evidence type="ECO:0000256" key="6">
    <source>
        <dbReference type="SAM" id="MobiDB-lite"/>
    </source>
</evidence>
<keyword evidence="5" id="KW-0067">ATP-binding</keyword>
<dbReference type="EMBL" id="DS989727">
    <property type="protein sequence ID" value="EEA05339.1"/>
    <property type="molecule type" value="Genomic_DNA"/>
</dbReference>
<dbReference type="PROSITE" id="PS00108">
    <property type="entry name" value="PROTEIN_KINASE_ST"/>
    <property type="match status" value="1"/>
</dbReference>
<name>B6ABY6_CRYMR</name>
<dbReference type="GO" id="GO:0004709">
    <property type="term" value="F:MAP kinase kinase kinase activity"/>
    <property type="evidence" value="ECO:0007669"/>
    <property type="project" value="UniProtKB-EC"/>
</dbReference>
<dbReference type="RefSeq" id="XP_002139688.1">
    <property type="nucleotide sequence ID" value="XM_002139652.1"/>
</dbReference>
<dbReference type="InterPro" id="IPR011009">
    <property type="entry name" value="Kinase-like_dom_sf"/>
</dbReference>
<feature type="region of interest" description="Disordered" evidence="6">
    <location>
        <begin position="216"/>
        <end position="238"/>
    </location>
</feature>
<dbReference type="PANTHER" id="PTHR11584:SF369">
    <property type="entry name" value="MITOGEN-ACTIVATED PROTEIN KINASE KINASE KINASE 19-RELATED"/>
    <property type="match status" value="1"/>
</dbReference>
<dbReference type="Pfam" id="PF07714">
    <property type="entry name" value="PK_Tyr_Ser-Thr"/>
    <property type="match status" value="1"/>
</dbReference>
<accession>B6ABY6</accession>
<dbReference type="Gene3D" id="1.10.510.10">
    <property type="entry name" value="Transferase(Phosphotransferase) domain 1"/>
    <property type="match status" value="1"/>
</dbReference>
<dbReference type="SMART" id="SM00220">
    <property type="entry name" value="S_TKc"/>
    <property type="match status" value="1"/>
</dbReference>
<evidence type="ECO:0000256" key="4">
    <source>
        <dbReference type="ARBA" id="ARBA00022777"/>
    </source>
</evidence>
<feature type="domain" description="Protein kinase" evidence="7">
    <location>
        <begin position="321"/>
        <end position="596"/>
    </location>
</feature>
<gene>
    <name evidence="8" type="ORF">CMU_023440</name>
</gene>
<evidence type="ECO:0000313" key="8">
    <source>
        <dbReference type="EMBL" id="EEA05339.1"/>
    </source>
</evidence>
<dbReference type="eggNOG" id="KOG0192">
    <property type="taxonomic scope" value="Eukaryota"/>
</dbReference>
<proteinExistence type="predicted"/>
<dbReference type="InterPro" id="IPR001245">
    <property type="entry name" value="Ser-Thr/Tyr_kinase_cat_dom"/>
</dbReference>
<keyword evidence="4 8" id="KW-0418">Kinase</keyword>
<sequence length="663" mass="74771">MYNDVYEVPLTSILYSLKDNNGANSVYERTKFHGISYLPENVTSHNIALPTRYIQWTGREQRSVMSYQYSTPPCTQHNTRCTSVSPISRMSHLYGSGHNNVVVMSQPKTRHIVRPAISIRSDYTVPPIVYRKVTNSSRIDAGSLISTSSPHLIIAPATLSCNNTKKSHCRDFIPDYNNTYYDDYTLKKASYKCQMNSEMKEQVAWKNIYRKYNKQTEHSKKDSEIMGPTTSTTSTTSFGSITAKGNSSISADNVQSRNTRGSSTQLLVASAINSLFSSSMLIPSENGYIEVKKDLVKRATDASDGVLQNLTPSEYIRLEDLILEPATQRGTFGVVFRGRIKSGKWINRDVAVKRWKFDNESRMTEENFKSLEREVYAYRNLRHPNICSYVGVCLEPGFYAIITEYLTNGNLFDLLYENKVIVSASDRLKIARQLCNAISYIHRKGMVHRDIKTANIILDHKNNMKLCDFGQTRSMQCSGNTNTIGITLDENGGSPRYMAPECFYTGKIINEKSDIWGAACCLLEIFGGPIPYFEFNNNDDVINAVVIKKQRPKVPNWFHPTVTDLLNQCFERKANNRPSAYELLSILNNLTSDDIIKYGMNVKRDIDGEVVTSGGNSNVVGNSRKVSNIISGKCIGNTSQQRRIVIQKQDNSLNSANSRDFPK</sequence>
<dbReference type="GeneID" id="6994907"/>
<keyword evidence="1" id="KW-0723">Serine/threonine-protein kinase</keyword>
<dbReference type="GO" id="GO:0005524">
    <property type="term" value="F:ATP binding"/>
    <property type="evidence" value="ECO:0007669"/>
    <property type="project" value="UniProtKB-KW"/>
</dbReference>
<dbReference type="VEuPathDB" id="CryptoDB:CMU_023440"/>
<dbReference type="PANTHER" id="PTHR11584">
    <property type="entry name" value="SERINE/THREONINE PROTEIN KINASE"/>
    <property type="match status" value="1"/>
</dbReference>